<organism evidence="2 3">
    <name type="scientific">Paraglomus occultum</name>
    <dbReference type="NCBI Taxonomy" id="144539"/>
    <lineage>
        <taxon>Eukaryota</taxon>
        <taxon>Fungi</taxon>
        <taxon>Fungi incertae sedis</taxon>
        <taxon>Mucoromycota</taxon>
        <taxon>Glomeromycotina</taxon>
        <taxon>Glomeromycetes</taxon>
        <taxon>Paraglomerales</taxon>
        <taxon>Paraglomeraceae</taxon>
        <taxon>Paraglomus</taxon>
    </lineage>
</organism>
<feature type="compositionally biased region" description="Acidic residues" evidence="1">
    <location>
        <begin position="90"/>
        <end position="99"/>
    </location>
</feature>
<dbReference type="Proteomes" id="UP000789572">
    <property type="component" value="Unassembled WGS sequence"/>
</dbReference>
<evidence type="ECO:0000256" key="1">
    <source>
        <dbReference type="SAM" id="MobiDB-lite"/>
    </source>
</evidence>
<gene>
    <name evidence="2" type="ORF">POCULU_LOCUS10529</name>
</gene>
<accession>A0A9N9E7A1</accession>
<feature type="non-terminal residue" evidence="2">
    <location>
        <position position="1"/>
    </location>
</feature>
<feature type="non-terminal residue" evidence="2">
    <location>
        <position position="115"/>
    </location>
</feature>
<proteinExistence type="predicted"/>
<sequence length="115" mass="13698">SEKYHTTVNSALGETDNREILDKLKKMKKMVNEKKMMEDWESWMQQKTAILVRRNIRSTNLNLHQEINTLSLNKDESLAKNTNLGISEKDQEDQEEEDMFWPKSEISPFREWARP</sequence>
<protein>
    <submittedName>
        <fullName evidence="2">1267_t:CDS:1</fullName>
    </submittedName>
</protein>
<dbReference type="AlphaFoldDB" id="A0A9N9E7A1"/>
<name>A0A9N9E7A1_9GLOM</name>
<dbReference type="EMBL" id="CAJVPJ010005567">
    <property type="protein sequence ID" value="CAG8662497.1"/>
    <property type="molecule type" value="Genomic_DNA"/>
</dbReference>
<feature type="region of interest" description="Disordered" evidence="1">
    <location>
        <begin position="82"/>
        <end position="115"/>
    </location>
</feature>
<evidence type="ECO:0000313" key="2">
    <source>
        <dbReference type="EMBL" id="CAG8662497.1"/>
    </source>
</evidence>
<comment type="caution">
    <text evidence="2">The sequence shown here is derived from an EMBL/GenBank/DDBJ whole genome shotgun (WGS) entry which is preliminary data.</text>
</comment>
<evidence type="ECO:0000313" key="3">
    <source>
        <dbReference type="Proteomes" id="UP000789572"/>
    </source>
</evidence>
<reference evidence="2" key="1">
    <citation type="submission" date="2021-06" db="EMBL/GenBank/DDBJ databases">
        <authorList>
            <person name="Kallberg Y."/>
            <person name="Tangrot J."/>
            <person name="Rosling A."/>
        </authorList>
    </citation>
    <scope>NUCLEOTIDE SEQUENCE</scope>
    <source>
        <strain evidence="2">IA702</strain>
    </source>
</reference>
<keyword evidence="3" id="KW-1185">Reference proteome</keyword>
<dbReference type="OrthoDB" id="2442169at2759"/>